<comment type="function">
    <text evidence="1 7">Assembles around the rod to form the L-ring and probably protects the motor/basal body from shearing forces during rotation.</text>
</comment>
<feature type="region of interest" description="Disordered" evidence="8">
    <location>
        <begin position="78"/>
        <end position="97"/>
    </location>
</feature>
<reference evidence="11 12" key="1">
    <citation type="submission" date="2018-10" db="EMBL/GenBank/DDBJ databases">
        <title>Genomic Encyclopedia of Type Strains, Phase IV (KMG-IV): sequencing the most valuable type-strain genomes for metagenomic binning, comparative biology and taxonomic classification.</title>
        <authorList>
            <person name="Goeker M."/>
        </authorList>
    </citation>
    <scope>NUCLEOTIDE SEQUENCE [LARGE SCALE GENOMIC DNA]</scope>
    <source>
        <strain evidence="11 12">DSM 3303</strain>
    </source>
</reference>
<dbReference type="Pfam" id="PF02107">
    <property type="entry name" value="FlgH"/>
    <property type="match status" value="1"/>
</dbReference>
<dbReference type="GO" id="GO:0003774">
    <property type="term" value="F:cytoskeletal motor activity"/>
    <property type="evidence" value="ECO:0007669"/>
    <property type="project" value="InterPro"/>
</dbReference>
<evidence type="ECO:0000256" key="5">
    <source>
        <dbReference type="ARBA" id="ARBA00023143"/>
    </source>
</evidence>
<keyword evidence="11" id="KW-0282">Flagellum</keyword>
<dbReference type="Proteomes" id="UP001221566">
    <property type="component" value="Unassembled WGS sequence"/>
</dbReference>
<evidence type="ECO:0000256" key="7">
    <source>
        <dbReference type="HAMAP-Rule" id="MF_00415"/>
    </source>
</evidence>
<evidence type="ECO:0000313" key="10">
    <source>
        <dbReference type="EMBL" id="MDC7691589.1"/>
    </source>
</evidence>
<evidence type="ECO:0000256" key="1">
    <source>
        <dbReference type="ARBA" id="ARBA00002591"/>
    </source>
</evidence>
<dbReference type="EMBL" id="JAQQKY010000006">
    <property type="protein sequence ID" value="MDC7691589.1"/>
    <property type="molecule type" value="Genomic_DNA"/>
</dbReference>
<comment type="caution">
    <text evidence="11">The sequence shown here is derived from an EMBL/GenBank/DDBJ whole genome shotgun (WGS) entry which is preliminary data.</text>
</comment>
<feature type="signal peptide" evidence="9">
    <location>
        <begin position="1"/>
        <end position="24"/>
    </location>
</feature>
<dbReference type="PRINTS" id="PR01008">
    <property type="entry name" value="FLGLRINGFLGH"/>
</dbReference>
<keyword evidence="13" id="KW-1185">Reference proteome</keyword>
<evidence type="ECO:0000256" key="8">
    <source>
        <dbReference type="SAM" id="MobiDB-lite"/>
    </source>
</evidence>
<keyword evidence="5 7" id="KW-0975">Bacterial flagellum</keyword>
<sequence>MKRLLNLVLPLCSALLLAACAVQTAPITHQPMAVRPQPQPAQLPADGSIFQAASYQPLFEDKVPVRVGDILTVTIRENNRSSSKEETEGERDSSINGGINAGVSLPFFPGAIEKKLGGASLNGSGSASESGSSSNTNSSSFNASITVTVIDVYPNGNLLVSGEKQMKINGEHEFIRLSGVINPRDIKQGNNVESTRMADARIEQINQGRSRAYNDTGWLQKIFLSLLPF</sequence>
<dbReference type="PANTHER" id="PTHR34933">
    <property type="entry name" value="FLAGELLAR L-RING PROTEIN"/>
    <property type="match status" value="1"/>
</dbReference>
<proteinExistence type="inferred from homology"/>
<evidence type="ECO:0000313" key="11">
    <source>
        <dbReference type="EMBL" id="RKQ55574.1"/>
    </source>
</evidence>
<accession>A0A495B5T7</accession>
<keyword evidence="6 7" id="KW-0998">Cell outer membrane</keyword>
<comment type="similarity">
    <text evidence="2 7">Belongs to the FlgH family.</text>
</comment>
<organism evidence="11 12">
    <name type="scientific">Vogesella indigofera</name>
    <name type="common">Pseudomonas indigofera</name>
    <dbReference type="NCBI Taxonomy" id="45465"/>
    <lineage>
        <taxon>Bacteria</taxon>
        <taxon>Pseudomonadati</taxon>
        <taxon>Pseudomonadota</taxon>
        <taxon>Betaproteobacteria</taxon>
        <taxon>Neisseriales</taxon>
        <taxon>Chromobacteriaceae</taxon>
        <taxon>Vogesella</taxon>
    </lineage>
</organism>
<dbReference type="PROSITE" id="PS51257">
    <property type="entry name" value="PROKAR_LIPOPROTEIN"/>
    <property type="match status" value="1"/>
</dbReference>
<keyword evidence="11" id="KW-0969">Cilium</keyword>
<reference evidence="10 13" key="2">
    <citation type="submission" date="2023-01" db="EMBL/GenBank/DDBJ databases">
        <title>Novel species of the genus Vogesella isolated from rivers.</title>
        <authorList>
            <person name="Lu H."/>
        </authorList>
    </citation>
    <scope>NUCLEOTIDE SEQUENCE [LARGE SCALE GENOMIC DNA]</scope>
    <source>
        <strain evidence="10 13">SH7W</strain>
    </source>
</reference>
<gene>
    <name evidence="7" type="primary">flgH</name>
    <name evidence="11" type="ORF">C8E02_2961</name>
    <name evidence="10" type="ORF">PQU93_12470</name>
</gene>
<evidence type="ECO:0000256" key="4">
    <source>
        <dbReference type="ARBA" id="ARBA00023136"/>
    </source>
</evidence>
<evidence type="ECO:0000313" key="13">
    <source>
        <dbReference type="Proteomes" id="UP001221566"/>
    </source>
</evidence>
<dbReference type="HAMAP" id="MF_00415">
    <property type="entry name" value="FlgH"/>
    <property type="match status" value="1"/>
</dbReference>
<comment type="subunit">
    <text evidence="7">The basal body constitutes a major portion of the flagellar organelle and consists of four rings (L,P,S, and M) mounted on a central rod.</text>
</comment>
<keyword evidence="11" id="KW-0966">Cell projection</keyword>
<dbReference type="InterPro" id="IPR000527">
    <property type="entry name" value="Flag_Lring"/>
</dbReference>
<feature type="compositionally biased region" description="Basic and acidic residues" evidence="8">
    <location>
        <begin position="78"/>
        <end position="93"/>
    </location>
</feature>
<feature type="chain" id="PRO_5019765997" description="Flagellar L-ring protein" evidence="9">
    <location>
        <begin position="25"/>
        <end position="229"/>
    </location>
</feature>
<protein>
    <recommendedName>
        <fullName evidence="7">Flagellar L-ring protein</fullName>
    </recommendedName>
    <alternativeName>
        <fullName evidence="7">Basal body L-ring protein</fullName>
    </alternativeName>
</protein>
<evidence type="ECO:0000313" key="12">
    <source>
        <dbReference type="Proteomes" id="UP000279384"/>
    </source>
</evidence>
<comment type="subcellular location">
    <subcellularLocation>
        <location evidence="7">Cell outer membrane</location>
        <topology evidence="7">Lipid-anchor</topology>
    </subcellularLocation>
    <subcellularLocation>
        <location evidence="7">Bacterial flagellum basal body</location>
    </subcellularLocation>
</comment>
<evidence type="ECO:0000256" key="2">
    <source>
        <dbReference type="ARBA" id="ARBA00006929"/>
    </source>
</evidence>
<dbReference type="PANTHER" id="PTHR34933:SF1">
    <property type="entry name" value="FLAGELLAR L-RING PROTEIN"/>
    <property type="match status" value="1"/>
</dbReference>
<dbReference type="EMBL" id="RBID01000017">
    <property type="protein sequence ID" value="RKQ55574.1"/>
    <property type="molecule type" value="Genomic_DNA"/>
</dbReference>
<evidence type="ECO:0000256" key="9">
    <source>
        <dbReference type="SAM" id="SignalP"/>
    </source>
</evidence>
<dbReference type="GO" id="GO:0071973">
    <property type="term" value="P:bacterial-type flagellum-dependent cell motility"/>
    <property type="evidence" value="ECO:0007669"/>
    <property type="project" value="InterPro"/>
</dbReference>
<dbReference type="RefSeq" id="WP_047967014.1">
    <property type="nucleotide sequence ID" value="NZ_JAQQKY010000006.1"/>
</dbReference>
<name>A0A495B5T7_VOGIN</name>
<dbReference type="GO" id="GO:0009427">
    <property type="term" value="C:bacterial-type flagellum basal body, distal rod, L ring"/>
    <property type="evidence" value="ECO:0007669"/>
    <property type="project" value="InterPro"/>
</dbReference>
<dbReference type="AlphaFoldDB" id="A0A495B5T7"/>
<dbReference type="Proteomes" id="UP000279384">
    <property type="component" value="Unassembled WGS sequence"/>
</dbReference>
<evidence type="ECO:0000256" key="3">
    <source>
        <dbReference type="ARBA" id="ARBA00022729"/>
    </source>
</evidence>
<evidence type="ECO:0000256" key="6">
    <source>
        <dbReference type="ARBA" id="ARBA00023237"/>
    </source>
</evidence>
<feature type="region of interest" description="Disordered" evidence="8">
    <location>
        <begin position="120"/>
        <end position="139"/>
    </location>
</feature>
<dbReference type="GO" id="GO:0009279">
    <property type="term" value="C:cell outer membrane"/>
    <property type="evidence" value="ECO:0007669"/>
    <property type="project" value="UniProtKB-SubCell"/>
</dbReference>
<keyword evidence="3 7" id="KW-0732">Signal</keyword>
<keyword evidence="4 7" id="KW-0472">Membrane</keyword>
<keyword evidence="7" id="KW-0449">Lipoprotein</keyword>